<dbReference type="SUPFAM" id="SSF49303">
    <property type="entry name" value="beta-Galactosidase/glucuronidase domain"/>
    <property type="match status" value="1"/>
</dbReference>
<dbReference type="GO" id="GO:0004566">
    <property type="term" value="F:beta-glucuronidase activity"/>
    <property type="evidence" value="ECO:0007669"/>
    <property type="project" value="TreeGrafter"/>
</dbReference>
<evidence type="ECO:0000313" key="7">
    <source>
        <dbReference type="Proteomes" id="UP000612329"/>
    </source>
</evidence>
<dbReference type="GO" id="GO:0005975">
    <property type="term" value="P:carbohydrate metabolic process"/>
    <property type="evidence" value="ECO:0007669"/>
    <property type="project" value="InterPro"/>
</dbReference>
<dbReference type="Pfam" id="PF02836">
    <property type="entry name" value="Glyco_hydro_2_C"/>
    <property type="match status" value="1"/>
</dbReference>
<dbReference type="SUPFAM" id="SSF49785">
    <property type="entry name" value="Galactose-binding domain-like"/>
    <property type="match status" value="1"/>
</dbReference>
<dbReference type="Pfam" id="PF02837">
    <property type="entry name" value="Glyco_hydro_2_N"/>
    <property type="match status" value="1"/>
</dbReference>
<dbReference type="RefSeq" id="WP_188654709.1">
    <property type="nucleotide sequence ID" value="NZ_BMNR01000009.1"/>
</dbReference>
<feature type="domain" description="Glycoside hydrolase family 2 catalytic" evidence="4">
    <location>
        <begin position="295"/>
        <end position="572"/>
    </location>
</feature>
<evidence type="ECO:0000256" key="3">
    <source>
        <dbReference type="ARBA" id="ARBA00023295"/>
    </source>
</evidence>
<evidence type="ECO:0000259" key="4">
    <source>
        <dbReference type="Pfam" id="PF02836"/>
    </source>
</evidence>
<name>A0A8J3BPG6_9FLAO</name>
<dbReference type="InterPro" id="IPR017853">
    <property type="entry name" value="GH"/>
</dbReference>
<reference evidence="6" key="2">
    <citation type="submission" date="2020-09" db="EMBL/GenBank/DDBJ databases">
        <authorList>
            <person name="Sun Q."/>
            <person name="Ohkuma M."/>
        </authorList>
    </citation>
    <scope>NUCLEOTIDE SEQUENCE</scope>
    <source>
        <strain evidence="6">JCM 12862</strain>
    </source>
</reference>
<keyword evidence="2" id="KW-0378">Hydrolase</keyword>
<dbReference type="InterPro" id="IPR006103">
    <property type="entry name" value="Glyco_hydro_2_cat"/>
</dbReference>
<dbReference type="AlphaFoldDB" id="A0A8J3BPG6"/>
<feature type="domain" description="Glycosyl hydrolases family 2 sugar binding" evidence="5">
    <location>
        <begin position="75"/>
        <end position="202"/>
    </location>
</feature>
<dbReference type="PROSITE" id="PS00608">
    <property type="entry name" value="GLYCOSYL_HYDROL_F2_2"/>
    <property type="match status" value="1"/>
</dbReference>
<dbReference type="SUPFAM" id="SSF51445">
    <property type="entry name" value="(Trans)glycosidases"/>
    <property type="match status" value="1"/>
</dbReference>
<proteinExistence type="inferred from homology"/>
<dbReference type="EMBL" id="BMNR01000009">
    <property type="protein sequence ID" value="GGK33809.1"/>
    <property type="molecule type" value="Genomic_DNA"/>
</dbReference>
<dbReference type="InterPro" id="IPR013783">
    <property type="entry name" value="Ig-like_fold"/>
</dbReference>
<dbReference type="InterPro" id="IPR008979">
    <property type="entry name" value="Galactose-bd-like_sf"/>
</dbReference>
<comment type="caution">
    <text evidence="6">The sequence shown here is derived from an EMBL/GenBank/DDBJ whole genome shotgun (WGS) entry which is preliminary data.</text>
</comment>
<dbReference type="Gene3D" id="3.20.20.80">
    <property type="entry name" value="Glycosidases"/>
    <property type="match status" value="1"/>
</dbReference>
<gene>
    <name evidence="6" type="ORF">GCM10007962_30290</name>
</gene>
<comment type="similarity">
    <text evidence="1">Belongs to the glycosyl hydrolase 2 family.</text>
</comment>
<dbReference type="Proteomes" id="UP000612329">
    <property type="component" value="Unassembled WGS sequence"/>
</dbReference>
<dbReference type="PANTHER" id="PTHR10066">
    <property type="entry name" value="BETA-GLUCURONIDASE"/>
    <property type="match status" value="1"/>
</dbReference>
<evidence type="ECO:0000313" key="6">
    <source>
        <dbReference type="EMBL" id="GGK33809.1"/>
    </source>
</evidence>
<dbReference type="InterPro" id="IPR006101">
    <property type="entry name" value="Glyco_hydro_2"/>
</dbReference>
<dbReference type="InterPro" id="IPR006104">
    <property type="entry name" value="Glyco_hydro_2_N"/>
</dbReference>
<keyword evidence="7" id="KW-1185">Reference proteome</keyword>
<dbReference type="GO" id="GO:0019391">
    <property type="term" value="P:glucuronoside catabolic process"/>
    <property type="evidence" value="ECO:0007669"/>
    <property type="project" value="TreeGrafter"/>
</dbReference>
<evidence type="ECO:0000256" key="1">
    <source>
        <dbReference type="ARBA" id="ARBA00007401"/>
    </source>
</evidence>
<dbReference type="InterPro" id="IPR023232">
    <property type="entry name" value="Glyco_hydro_2_AS"/>
</dbReference>
<dbReference type="Gene3D" id="2.60.120.260">
    <property type="entry name" value="Galactose-binding domain-like"/>
    <property type="match status" value="1"/>
</dbReference>
<evidence type="ECO:0000259" key="5">
    <source>
        <dbReference type="Pfam" id="PF02837"/>
    </source>
</evidence>
<accession>A0A8J3BPG6</accession>
<dbReference type="GO" id="GO:0030246">
    <property type="term" value="F:carbohydrate binding"/>
    <property type="evidence" value="ECO:0007669"/>
    <property type="project" value="TreeGrafter"/>
</dbReference>
<evidence type="ECO:0000256" key="2">
    <source>
        <dbReference type="ARBA" id="ARBA00022801"/>
    </source>
</evidence>
<dbReference type="InterPro" id="IPR036156">
    <property type="entry name" value="Beta-gal/glucu_dom_sf"/>
</dbReference>
<dbReference type="Gene3D" id="2.60.40.10">
    <property type="entry name" value="Immunoglobulins"/>
    <property type="match status" value="1"/>
</dbReference>
<organism evidence="6 7">
    <name type="scientific">Yeosuana aromativorans</name>
    <dbReference type="NCBI Taxonomy" id="288019"/>
    <lineage>
        <taxon>Bacteria</taxon>
        <taxon>Pseudomonadati</taxon>
        <taxon>Bacteroidota</taxon>
        <taxon>Flavobacteriia</taxon>
        <taxon>Flavobacteriales</taxon>
        <taxon>Flavobacteriaceae</taxon>
        <taxon>Yeosuana</taxon>
    </lineage>
</organism>
<reference evidence="6" key="1">
    <citation type="journal article" date="2014" name="Int. J. Syst. Evol. Microbiol.">
        <title>Complete genome sequence of Corynebacterium casei LMG S-19264T (=DSM 44701T), isolated from a smear-ripened cheese.</title>
        <authorList>
            <consortium name="US DOE Joint Genome Institute (JGI-PGF)"/>
            <person name="Walter F."/>
            <person name="Albersmeier A."/>
            <person name="Kalinowski J."/>
            <person name="Ruckert C."/>
        </authorList>
    </citation>
    <scope>NUCLEOTIDE SEQUENCE</scope>
    <source>
        <strain evidence="6">JCM 12862</strain>
    </source>
</reference>
<dbReference type="PANTHER" id="PTHR10066:SF67">
    <property type="entry name" value="BETA-GLUCURONIDASE"/>
    <property type="match status" value="1"/>
</dbReference>
<dbReference type="PRINTS" id="PR00132">
    <property type="entry name" value="GLHYDRLASE2"/>
</dbReference>
<protein>
    <submittedName>
        <fullName evidence="6">Beta-glucuronidase</fullName>
    </submittedName>
</protein>
<sequence>MKNIYTTVLSILFILNTIGLLAQTETIASNRKSISLDGKWKYIVDPMQNGYYNYRYQVNPNGFFKDKRPTDESDLVEYSFDNSDQLNVPGDWNTQKENLFFYEGTIWYKKSFIYVKNGSRVFLYFGAVNYEARVYLNGEELAVHQGGFTPFNFEVTDLLKSGKNDVVVKVDNTRKPEQIPTVNSDWYNFGGITRSVRLIEVPQTFIQDYSIQLKKGSLSEVEGWVKLQGPSRSLVKIEIPEEKISIIAQPDANGLAKVTFKSKLNLWSDINPKLYEVKITTKEDTITDKIGFRSIEVNGRDILLNGKSVFLKGISIHEVAPFTAGRVIAPEQCRTLLNWAKELGCNFVRLAHYPHNEDMVRMADEMGLMVWSEIPVYWTIDWKNENVFSHAQKQLLDMIARDKNRAAVIMWSVANETPISEARTDFLRRLVETAREVDSTRLLTGALEPHGSDSLRLLDDPFGQYLDVIGVNNYCGWYYETPSFCSDVKWKMIYEKPLIISEFGGGALQGLHGNESERWTEEYQEAVYKNNIDMLENIPYLRGTTPWILMDFLSARRPLPNIQDYWNRKGLISDRGIKKKAFYTLQKYYLKENSN</sequence>
<keyword evidence="3" id="KW-0326">Glycosidase</keyword>